<dbReference type="PANTHER" id="PTHR12963">
    <property type="entry name" value="THYROID RECEPTOR INTERACTING PROTEIN RELATED"/>
    <property type="match status" value="1"/>
</dbReference>
<evidence type="ECO:0000313" key="3">
    <source>
        <dbReference type="EMBL" id="EWC48022.1"/>
    </source>
</evidence>
<name>W7I7E6_9PEZI</name>
<gene>
    <name evidence="3" type="ORF">DRE_02601</name>
</gene>
<protein>
    <recommendedName>
        <fullName evidence="2">TRIP4/RQT4 C2HC5-type zinc finger domain-containing protein</fullName>
    </recommendedName>
</protein>
<dbReference type="OrthoDB" id="338816at2759"/>
<dbReference type="InterPro" id="IPR009349">
    <property type="entry name" value="TRIP4/RQT4_C2HC5_Znf"/>
</dbReference>
<dbReference type="InterPro" id="IPR039128">
    <property type="entry name" value="TRIP4-like"/>
</dbReference>
<feature type="compositionally biased region" description="Low complexity" evidence="1">
    <location>
        <begin position="72"/>
        <end position="81"/>
    </location>
</feature>
<reference evidence="3 4" key="1">
    <citation type="submission" date="2013-05" db="EMBL/GenBank/DDBJ databases">
        <title>Drechslerella stenobrocha genome reveals carnivorous origination and mechanical trapping mechanism of predatory fungi.</title>
        <authorList>
            <person name="Liu X."/>
            <person name="Zhang W."/>
            <person name="Liu K."/>
        </authorList>
    </citation>
    <scope>NUCLEOTIDE SEQUENCE [LARGE SCALE GENOMIC DNA]</scope>
    <source>
        <strain evidence="3 4">248</strain>
    </source>
</reference>
<proteinExistence type="predicted"/>
<dbReference type="PANTHER" id="PTHR12963:SF4">
    <property type="entry name" value="ACTIVATING SIGNAL COINTEGRATOR 1"/>
    <property type="match status" value="1"/>
</dbReference>
<feature type="region of interest" description="Disordered" evidence="1">
    <location>
        <begin position="72"/>
        <end position="239"/>
    </location>
</feature>
<accession>W7I7E6</accession>
<dbReference type="GO" id="GO:0045893">
    <property type="term" value="P:positive regulation of DNA-templated transcription"/>
    <property type="evidence" value="ECO:0007669"/>
    <property type="project" value="TreeGrafter"/>
</dbReference>
<evidence type="ECO:0000259" key="2">
    <source>
        <dbReference type="Pfam" id="PF06221"/>
    </source>
</evidence>
<feature type="compositionally biased region" description="Low complexity" evidence="1">
    <location>
        <begin position="160"/>
        <end position="194"/>
    </location>
</feature>
<dbReference type="AlphaFoldDB" id="W7I7E6"/>
<dbReference type="GO" id="GO:0008270">
    <property type="term" value="F:zinc ion binding"/>
    <property type="evidence" value="ECO:0007669"/>
    <property type="project" value="InterPro"/>
</dbReference>
<dbReference type="GO" id="GO:0180022">
    <property type="term" value="C:RQC-trigger complex"/>
    <property type="evidence" value="ECO:0007669"/>
    <property type="project" value="InterPro"/>
</dbReference>
<organism evidence="3 4">
    <name type="scientific">Drechslerella stenobrocha 248</name>
    <dbReference type="NCBI Taxonomy" id="1043628"/>
    <lineage>
        <taxon>Eukaryota</taxon>
        <taxon>Fungi</taxon>
        <taxon>Dikarya</taxon>
        <taxon>Ascomycota</taxon>
        <taxon>Pezizomycotina</taxon>
        <taxon>Orbiliomycetes</taxon>
        <taxon>Orbiliales</taxon>
        <taxon>Orbiliaceae</taxon>
        <taxon>Drechslerella</taxon>
    </lineage>
</organism>
<dbReference type="Pfam" id="PF06221">
    <property type="entry name" value="zf-C2HC5"/>
    <property type="match status" value="1"/>
</dbReference>
<dbReference type="GO" id="GO:0005634">
    <property type="term" value="C:nucleus"/>
    <property type="evidence" value="ECO:0007669"/>
    <property type="project" value="InterPro"/>
</dbReference>
<feature type="region of interest" description="Disordered" evidence="1">
    <location>
        <begin position="474"/>
        <end position="511"/>
    </location>
</feature>
<keyword evidence="4" id="KW-1185">Reference proteome</keyword>
<evidence type="ECO:0000313" key="4">
    <source>
        <dbReference type="Proteomes" id="UP000024837"/>
    </source>
</evidence>
<feature type="domain" description="TRIP4/RQT4 C2HC5-type zinc finger" evidence="2">
    <location>
        <begin position="266"/>
        <end position="317"/>
    </location>
</feature>
<dbReference type="EMBL" id="KI966406">
    <property type="protein sequence ID" value="EWC48022.1"/>
    <property type="molecule type" value="Genomic_DNA"/>
</dbReference>
<dbReference type="Proteomes" id="UP000024837">
    <property type="component" value="Unassembled WGS sequence"/>
</dbReference>
<sequence length="584" mass="63312">MTNLQDLTTWAVPRLSSLLPLPEDELRQVVSYAATSPELSSPSAIAAHFTDLLGASPECLSFIEEFSRRRFPAAPAASQPRQPQPPRNDLDAPPRSNRKGPKKKEPLGKLPPVRRVDNSFSSSADDVSTKVYRKEDLEDYMSTSRHKTSTSSLAPPTLASTSQPSSRSSTPNPAAAAASLSSTSSPRASSSNLSQKQPAQQGTLTSDLLNSKKKTSKSKSTTVVIPAGPTMRPPSSTISDVSSALRSLELQTNPSLATSHTIPAEKRRCNCAGSRHELLLAAPNCLHCGKIICIKEGLAPCTFCGHDLISPEEMDSMRRILRDEQSKEKMNAHNAGQKKSETTKITAVYASKVNPSAGGMAAHKSGPTPAASSALNIAMEQRDKLLGFQSTSAKRTKIIDQAADWETPEVGLNAWATPQERALQLREQQKKMRELEWDTKDEWEKRTVVVSIDLKGKRVEKTMRSVERPRFEVERDVKGGGDEEEEGGPAVGGPERGARGEGGTFSQNPLLTKGLIKPIWRPESGDASGQSEQEAAFGEWDKVLRGGWRRVQDDMTNNEVMILDGGRLGTSADNVEKSTEPPCG</sequence>
<dbReference type="GO" id="GO:0072344">
    <property type="term" value="P:rescue of stalled ribosome"/>
    <property type="evidence" value="ECO:0007669"/>
    <property type="project" value="InterPro"/>
</dbReference>
<feature type="compositionally biased region" description="Gly residues" evidence="1">
    <location>
        <begin position="489"/>
        <end position="503"/>
    </location>
</feature>
<dbReference type="HOGENOM" id="CLU_027500_1_0_1"/>
<evidence type="ECO:0000256" key="1">
    <source>
        <dbReference type="SAM" id="MobiDB-lite"/>
    </source>
</evidence>